<evidence type="ECO:0000313" key="3">
    <source>
        <dbReference type="Proteomes" id="UP001283361"/>
    </source>
</evidence>
<organism evidence="2 3">
    <name type="scientific">Elysia crispata</name>
    <name type="common">lettuce slug</name>
    <dbReference type="NCBI Taxonomy" id="231223"/>
    <lineage>
        <taxon>Eukaryota</taxon>
        <taxon>Metazoa</taxon>
        <taxon>Spiralia</taxon>
        <taxon>Lophotrochozoa</taxon>
        <taxon>Mollusca</taxon>
        <taxon>Gastropoda</taxon>
        <taxon>Heterobranchia</taxon>
        <taxon>Euthyneura</taxon>
        <taxon>Panpulmonata</taxon>
        <taxon>Sacoglossa</taxon>
        <taxon>Placobranchoidea</taxon>
        <taxon>Plakobranchidae</taxon>
        <taxon>Elysia</taxon>
    </lineage>
</organism>
<evidence type="ECO:0000256" key="1">
    <source>
        <dbReference type="SAM" id="Phobius"/>
    </source>
</evidence>
<accession>A0AAE0YGR8</accession>
<comment type="caution">
    <text evidence="2">The sequence shown here is derived from an EMBL/GenBank/DDBJ whole genome shotgun (WGS) entry which is preliminary data.</text>
</comment>
<gene>
    <name evidence="2" type="ORF">RRG08_038570</name>
</gene>
<evidence type="ECO:0000313" key="2">
    <source>
        <dbReference type="EMBL" id="KAK3744195.1"/>
    </source>
</evidence>
<dbReference type="EMBL" id="JAWDGP010006272">
    <property type="protein sequence ID" value="KAK3744195.1"/>
    <property type="molecule type" value="Genomic_DNA"/>
</dbReference>
<dbReference type="AlphaFoldDB" id="A0AAE0YGR8"/>
<proteinExistence type="predicted"/>
<sequence>MYDCACKNPGLGVDNRPEIAKTRNVCLPVSVSIASATVYSSSHRFFPILSLCGIFSPILFCIVWCPIVLWWFRAVQYLWYDVVSCWFSRLVVEITRDGDTSLWRQDTDGEIRL</sequence>
<evidence type="ECO:0008006" key="4">
    <source>
        <dbReference type="Google" id="ProtNLM"/>
    </source>
</evidence>
<reference evidence="2" key="1">
    <citation type="journal article" date="2023" name="G3 (Bethesda)">
        <title>A reference genome for the long-term kleptoplast-retaining sea slug Elysia crispata morphotype clarki.</title>
        <authorList>
            <person name="Eastman K.E."/>
            <person name="Pendleton A.L."/>
            <person name="Shaikh M.A."/>
            <person name="Suttiyut T."/>
            <person name="Ogas R."/>
            <person name="Tomko P."/>
            <person name="Gavelis G."/>
            <person name="Widhalm J.R."/>
            <person name="Wisecaver J.H."/>
        </authorList>
    </citation>
    <scope>NUCLEOTIDE SEQUENCE</scope>
    <source>
        <strain evidence="2">ECLA1</strain>
    </source>
</reference>
<protein>
    <recommendedName>
        <fullName evidence="4">Transmembrane protein</fullName>
    </recommendedName>
</protein>
<keyword evidence="1" id="KW-0472">Membrane</keyword>
<feature type="transmembrane region" description="Helical" evidence="1">
    <location>
        <begin position="45"/>
        <end position="72"/>
    </location>
</feature>
<dbReference type="Proteomes" id="UP001283361">
    <property type="component" value="Unassembled WGS sequence"/>
</dbReference>
<keyword evidence="3" id="KW-1185">Reference proteome</keyword>
<keyword evidence="1" id="KW-0812">Transmembrane</keyword>
<name>A0AAE0YGR8_9GAST</name>
<keyword evidence="1" id="KW-1133">Transmembrane helix</keyword>